<feature type="transmembrane region" description="Helical" evidence="3">
    <location>
        <begin position="16"/>
        <end position="35"/>
    </location>
</feature>
<evidence type="ECO:0000313" key="6">
    <source>
        <dbReference type="Proteomes" id="UP000031419"/>
    </source>
</evidence>
<dbReference type="InterPro" id="IPR029051">
    <property type="entry name" value="DUF4352"/>
</dbReference>
<dbReference type="Proteomes" id="UP000031419">
    <property type="component" value="Unassembled WGS sequence"/>
</dbReference>
<keyword evidence="6" id="KW-1185">Reference proteome</keyword>
<proteinExistence type="predicted"/>
<evidence type="ECO:0000256" key="1">
    <source>
        <dbReference type="ARBA" id="ARBA00022729"/>
    </source>
</evidence>
<evidence type="ECO:0000256" key="2">
    <source>
        <dbReference type="SAM" id="MobiDB-lite"/>
    </source>
</evidence>
<evidence type="ECO:0000313" key="5">
    <source>
        <dbReference type="EMBL" id="KEI43771.1"/>
    </source>
</evidence>
<organism evidence="5 6">
    <name type="scientific">Saccharopolyspora rectivirgula</name>
    <dbReference type="NCBI Taxonomy" id="28042"/>
    <lineage>
        <taxon>Bacteria</taxon>
        <taxon>Bacillati</taxon>
        <taxon>Actinomycetota</taxon>
        <taxon>Actinomycetes</taxon>
        <taxon>Pseudonocardiales</taxon>
        <taxon>Pseudonocardiaceae</taxon>
        <taxon>Saccharopolyspora</taxon>
    </lineage>
</organism>
<keyword evidence="3" id="KW-0472">Membrane</keyword>
<gene>
    <name evidence="5" type="ORF">GU90_14055</name>
</gene>
<dbReference type="AlphaFoldDB" id="A0A073AWR7"/>
<sequence length="206" mass="22513">MSHHWTRSDSPRRRKIIAGIGSTLCILAVAITVVIQAQMAKAFDEAFDEALSETAVAEDSEQPADAPEDAPAHNSGEDVTRLGFGATHRWSGGEVITVSKPSPYKEENPFLAPEEGNRFVQFDITVANQGERTYNSMEVTLTAQHNGRIVEQNPFAGDLFPNSELPPGGSVTFTAVYEIPQEQGESRLSVKPNFFAQNTVFYVGQI</sequence>
<keyword evidence="1" id="KW-0732">Signal</keyword>
<dbReference type="InterPro" id="IPR029050">
    <property type="entry name" value="Immunoprotect_excell_Ig-like"/>
</dbReference>
<reference evidence="5 6" key="1">
    <citation type="submission" date="2014-06" db="EMBL/GenBank/DDBJ databases">
        <title>Saccharopolyspora rectivirgula DSM-43113 Genome sequencing.</title>
        <authorList>
            <person name="Barrera C."/>
            <person name="Millon L."/>
            <person name="Rognon B."/>
            <person name="Zaugg C."/>
            <person name="Monod M."/>
        </authorList>
    </citation>
    <scope>NUCLEOTIDE SEQUENCE [LARGE SCALE GENOMIC DNA]</scope>
    <source>
        <strain evidence="5 6">DSM 43113</strain>
    </source>
</reference>
<protein>
    <recommendedName>
        <fullName evidence="4">DUF4352 domain-containing protein</fullName>
    </recommendedName>
</protein>
<comment type="caution">
    <text evidence="5">The sequence shown here is derived from an EMBL/GenBank/DDBJ whole genome shotgun (WGS) entry which is preliminary data.</text>
</comment>
<keyword evidence="3" id="KW-0812">Transmembrane</keyword>
<dbReference type="Pfam" id="PF11611">
    <property type="entry name" value="DUF4352"/>
    <property type="match status" value="1"/>
</dbReference>
<feature type="domain" description="DUF4352" evidence="4">
    <location>
        <begin position="97"/>
        <end position="198"/>
    </location>
</feature>
<accession>A0A073AWR7</accession>
<evidence type="ECO:0000256" key="3">
    <source>
        <dbReference type="SAM" id="Phobius"/>
    </source>
</evidence>
<dbReference type="Gene3D" id="2.60.40.1240">
    <property type="match status" value="1"/>
</dbReference>
<feature type="region of interest" description="Disordered" evidence="2">
    <location>
        <begin position="53"/>
        <end position="80"/>
    </location>
</feature>
<dbReference type="EMBL" id="JNVU01000034">
    <property type="protein sequence ID" value="KEI43771.1"/>
    <property type="molecule type" value="Genomic_DNA"/>
</dbReference>
<feature type="compositionally biased region" description="Acidic residues" evidence="2">
    <location>
        <begin position="53"/>
        <end position="68"/>
    </location>
</feature>
<evidence type="ECO:0000259" key="4">
    <source>
        <dbReference type="Pfam" id="PF11611"/>
    </source>
</evidence>
<name>A0A073AWR7_9PSEU</name>
<keyword evidence="3" id="KW-1133">Transmembrane helix</keyword>